<keyword evidence="3" id="KW-1185">Reference proteome</keyword>
<evidence type="ECO:0000313" key="3">
    <source>
        <dbReference type="Proteomes" id="UP001217089"/>
    </source>
</evidence>
<dbReference type="EMBL" id="JARBDR010000214">
    <property type="protein sequence ID" value="KAJ8318017.1"/>
    <property type="molecule type" value="Genomic_DNA"/>
</dbReference>
<evidence type="ECO:0000256" key="1">
    <source>
        <dbReference type="ARBA" id="ARBA00008468"/>
    </source>
</evidence>
<accession>A0ABQ9FN07</accession>
<proteinExistence type="inferred from homology"/>
<dbReference type="PANTHER" id="PTHR46479:SF1">
    <property type="entry name" value="BIOGENESIS OF LYSOSOME-RELATED ORGANELLES COMPLEX 1 SUBUNIT 2"/>
    <property type="match status" value="1"/>
</dbReference>
<comment type="caution">
    <text evidence="2">The sequence shown here is derived from an EMBL/GenBank/DDBJ whole genome shotgun (WGS) entry which is preliminary data.</text>
</comment>
<gene>
    <name evidence="2" type="ORF">KUTeg_003108</name>
</gene>
<name>A0ABQ9FN07_TEGGR</name>
<dbReference type="InterPro" id="IPR019269">
    <property type="entry name" value="BLOC1_su2"/>
</dbReference>
<protein>
    <submittedName>
        <fullName evidence="2">Uncharacterized protein</fullName>
    </submittedName>
</protein>
<dbReference type="Proteomes" id="UP001217089">
    <property type="component" value="Unassembled WGS sequence"/>
</dbReference>
<evidence type="ECO:0000313" key="2">
    <source>
        <dbReference type="EMBL" id="KAJ8318017.1"/>
    </source>
</evidence>
<sequence>MFVYSLLFLAGSENESIEPAQEVKEPPPPDVIQLCRETFLKTAEYLRGELEGTVEDYKLLETMNRITIDKYSEMKRTTLDISSALIALNEK</sequence>
<dbReference type="PANTHER" id="PTHR46479">
    <property type="entry name" value="BIOGENESIS OF LYSOSOME-RELATED ORGANELLES COMPLEX 1 SUBUNIT 2"/>
    <property type="match status" value="1"/>
</dbReference>
<comment type="similarity">
    <text evidence="1">Belongs to the BLOC1S2 family.</text>
</comment>
<dbReference type="Pfam" id="PF10046">
    <property type="entry name" value="BLOC1_2"/>
    <property type="match status" value="1"/>
</dbReference>
<organism evidence="2 3">
    <name type="scientific">Tegillarca granosa</name>
    <name type="common">Malaysian cockle</name>
    <name type="synonym">Anadara granosa</name>
    <dbReference type="NCBI Taxonomy" id="220873"/>
    <lineage>
        <taxon>Eukaryota</taxon>
        <taxon>Metazoa</taxon>
        <taxon>Spiralia</taxon>
        <taxon>Lophotrochozoa</taxon>
        <taxon>Mollusca</taxon>
        <taxon>Bivalvia</taxon>
        <taxon>Autobranchia</taxon>
        <taxon>Pteriomorphia</taxon>
        <taxon>Arcoida</taxon>
        <taxon>Arcoidea</taxon>
        <taxon>Arcidae</taxon>
        <taxon>Tegillarca</taxon>
    </lineage>
</organism>
<reference evidence="2 3" key="1">
    <citation type="submission" date="2022-12" db="EMBL/GenBank/DDBJ databases">
        <title>Chromosome-level genome of Tegillarca granosa.</title>
        <authorList>
            <person name="Kim J."/>
        </authorList>
    </citation>
    <scope>NUCLEOTIDE SEQUENCE [LARGE SCALE GENOMIC DNA]</scope>
    <source>
        <strain evidence="2">Teg-2019</strain>
        <tissue evidence="2">Adductor muscle</tissue>
    </source>
</reference>
<feature type="non-terminal residue" evidence="2">
    <location>
        <position position="91"/>
    </location>
</feature>